<dbReference type="RefSeq" id="WP_262399137.1">
    <property type="nucleotide sequence ID" value="NZ_JACRTB010000005.1"/>
</dbReference>
<keyword evidence="9 15" id="KW-0328">Glycosyltransferase</keyword>
<dbReference type="InterPro" id="IPR013820">
    <property type="entry name" value="ATP_PRibTrfase_cat"/>
</dbReference>
<reference evidence="17 18" key="1">
    <citation type="submission" date="2020-08" db="EMBL/GenBank/DDBJ databases">
        <title>Genome public.</title>
        <authorList>
            <person name="Liu C."/>
            <person name="Sun Q."/>
        </authorList>
    </citation>
    <scope>NUCLEOTIDE SEQUENCE [LARGE SCALE GENOMIC DNA]</scope>
    <source>
        <strain evidence="17 18">BX1</strain>
    </source>
</reference>
<evidence type="ECO:0000256" key="2">
    <source>
        <dbReference type="ARBA" id="ARBA00004496"/>
    </source>
</evidence>
<keyword evidence="11 15" id="KW-0547">Nucleotide-binding</keyword>
<dbReference type="Pfam" id="PF01634">
    <property type="entry name" value="HisG"/>
    <property type="match status" value="1"/>
</dbReference>
<comment type="pathway">
    <text evidence="3 15">Amino-acid biosynthesis; L-histidine biosynthesis; L-histidine from 5-phospho-alpha-D-ribose 1-diphosphate: step 1/9.</text>
</comment>
<dbReference type="CDD" id="cd13595">
    <property type="entry name" value="PBP2_HisGs"/>
    <property type="match status" value="1"/>
</dbReference>
<comment type="catalytic activity">
    <reaction evidence="1 15">
        <text>1-(5-phospho-beta-D-ribosyl)-ATP + diphosphate = 5-phospho-alpha-D-ribose 1-diphosphate + ATP</text>
        <dbReference type="Rhea" id="RHEA:18473"/>
        <dbReference type="ChEBI" id="CHEBI:30616"/>
        <dbReference type="ChEBI" id="CHEBI:33019"/>
        <dbReference type="ChEBI" id="CHEBI:58017"/>
        <dbReference type="ChEBI" id="CHEBI:73183"/>
        <dbReference type="EC" id="2.4.2.17"/>
    </reaction>
</comment>
<dbReference type="HAMAP" id="MF_01018">
    <property type="entry name" value="HisG_Short"/>
    <property type="match status" value="1"/>
</dbReference>
<evidence type="ECO:0000256" key="9">
    <source>
        <dbReference type="ARBA" id="ARBA00022676"/>
    </source>
</evidence>
<evidence type="ECO:0000256" key="12">
    <source>
        <dbReference type="ARBA" id="ARBA00022840"/>
    </source>
</evidence>
<keyword evidence="13 15" id="KW-0368">Histidine biosynthesis</keyword>
<dbReference type="EC" id="2.4.2.17" evidence="5 15"/>
<keyword evidence="8 15" id="KW-0028">Amino-acid biosynthesis</keyword>
<evidence type="ECO:0000256" key="7">
    <source>
        <dbReference type="ARBA" id="ARBA00022490"/>
    </source>
</evidence>
<evidence type="ECO:0000256" key="14">
    <source>
        <dbReference type="ARBA" id="ARBA00024861"/>
    </source>
</evidence>
<evidence type="ECO:0000313" key="17">
    <source>
        <dbReference type="EMBL" id="MBC8575510.1"/>
    </source>
</evidence>
<dbReference type="GO" id="GO:0003879">
    <property type="term" value="F:ATP phosphoribosyltransferase activity"/>
    <property type="evidence" value="ECO:0007669"/>
    <property type="project" value="UniProtKB-EC"/>
</dbReference>
<dbReference type="EMBL" id="JACRTB010000005">
    <property type="protein sequence ID" value="MBC8575510.1"/>
    <property type="molecule type" value="Genomic_DNA"/>
</dbReference>
<evidence type="ECO:0000313" key="18">
    <source>
        <dbReference type="Proteomes" id="UP000658131"/>
    </source>
</evidence>
<evidence type="ECO:0000256" key="15">
    <source>
        <dbReference type="HAMAP-Rule" id="MF_01018"/>
    </source>
</evidence>
<comment type="function">
    <text evidence="14 15">Catalyzes the condensation of ATP and 5-phosphoribose 1-diphosphate to form N'-(5'-phosphoribosyl)-ATP (PR-ATP). Has a crucial role in the pathway because the rate of histidine biosynthesis seems to be controlled primarily by regulation of HisG enzymatic activity.</text>
</comment>
<dbReference type="PANTHER" id="PTHR21403">
    <property type="entry name" value="ATP PHOSPHORIBOSYLTRANSFERASE ATP-PRTASE"/>
    <property type="match status" value="1"/>
</dbReference>
<evidence type="ECO:0000256" key="13">
    <source>
        <dbReference type="ARBA" id="ARBA00023102"/>
    </source>
</evidence>
<dbReference type="SUPFAM" id="SSF53850">
    <property type="entry name" value="Periplasmic binding protein-like II"/>
    <property type="match status" value="1"/>
</dbReference>
<dbReference type="NCBIfam" id="TIGR00070">
    <property type="entry name" value="hisG"/>
    <property type="match status" value="1"/>
</dbReference>
<dbReference type="Proteomes" id="UP000658131">
    <property type="component" value="Unassembled WGS sequence"/>
</dbReference>
<dbReference type="InterPro" id="IPR024893">
    <property type="entry name" value="ATP_PRibTrfase_HisG_short"/>
</dbReference>
<sequence>MNRTIRMALTKGRIEKGAVALLEAAGYGCAGLRDKGRRLIVPTDGGEIDVVFAKAADVITYVETGACDIGIVGKDTILENGSSFYEMADLGIGRCRMVLAAPKGSDFFSGYAARRVASKYPKIAADYFSRKQLDVGIIKIEGSVELGPVLGLTDAIVDLVETGKTLAENGLEVVETVCEVSTRLIVNIASLKLRKTEIEEIVGRLNAAKEAGA</sequence>
<comment type="domain">
    <text evidence="15">Lacks the C-terminal regulatory region which is replaced by HisZ.</text>
</comment>
<keyword evidence="7 15" id="KW-0963">Cytoplasm</keyword>
<evidence type="ECO:0000256" key="5">
    <source>
        <dbReference type="ARBA" id="ARBA00011946"/>
    </source>
</evidence>
<comment type="caution">
    <text evidence="17">The sequence shown here is derived from an EMBL/GenBank/DDBJ whole genome shotgun (WGS) entry which is preliminary data.</text>
</comment>
<evidence type="ECO:0000256" key="8">
    <source>
        <dbReference type="ARBA" id="ARBA00022605"/>
    </source>
</evidence>
<evidence type="ECO:0000256" key="10">
    <source>
        <dbReference type="ARBA" id="ARBA00022679"/>
    </source>
</evidence>
<dbReference type="InterPro" id="IPR001348">
    <property type="entry name" value="ATP_PRibTrfase_HisG"/>
</dbReference>
<feature type="domain" description="ATP phosphoribosyltransferase catalytic" evidence="16">
    <location>
        <begin position="54"/>
        <end position="206"/>
    </location>
</feature>
<evidence type="ECO:0000256" key="3">
    <source>
        <dbReference type="ARBA" id="ARBA00004667"/>
    </source>
</evidence>
<organism evidence="17 18">
    <name type="scientific">Yanshouia hominis</name>
    <dbReference type="NCBI Taxonomy" id="2763673"/>
    <lineage>
        <taxon>Bacteria</taxon>
        <taxon>Bacillati</taxon>
        <taxon>Bacillota</taxon>
        <taxon>Clostridia</taxon>
        <taxon>Eubacteriales</taxon>
        <taxon>Oscillospiraceae</taxon>
        <taxon>Yanshouia</taxon>
    </lineage>
</organism>
<evidence type="ECO:0000256" key="6">
    <source>
        <dbReference type="ARBA" id="ARBA00020998"/>
    </source>
</evidence>
<keyword evidence="18" id="KW-1185">Reference proteome</keyword>
<evidence type="ECO:0000256" key="4">
    <source>
        <dbReference type="ARBA" id="ARBA00009489"/>
    </source>
</evidence>
<evidence type="ECO:0000259" key="16">
    <source>
        <dbReference type="Pfam" id="PF01634"/>
    </source>
</evidence>
<comment type="subunit">
    <text evidence="15">Heteromultimer composed of HisG and HisZ subunits.</text>
</comment>
<comment type="similarity">
    <text evidence="4 15">Belongs to the ATP phosphoribosyltransferase family. Short subfamily.</text>
</comment>
<keyword evidence="12 15" id="KW-0067">ATP-binding</keyword>
<name>A0ABR7NGI3_9FIRM</name>
<dbReference type="PANTHER" id="PTHR21403:SF8">
    <property type="entry name" value="ATP PHOSPHORIBOSYLTRANSFERASE"/>
    <property type="match status" value="1"/>
</dbReference>
<protein>
    <recommendedName>
        <fullName evidence="6 15">ATP phosphoribosyltransferase</fullName>
        <shortName evidence="15">ATP-PRT</shortName>
        <shortName evidence="15">ATP-PRTase</shortName>
        <ecNumber evidence="5 15">2.4.2.17</ecNumber>
    </recommendedName>
</protein>
<accession>A0ABR7NGI3</accession>
<evidence type="ECO:0000256" key="11">
    <source>
        <dbReference type="ARBA" id="ARBA00022741"/>
    </source>
</evidence>
<proteinExistence type="inferred from homology"/>
<dbReference type="Gene3D" id="3.40.190.10">
    <property type="entry name" value="Periplasmic binding protein-like II"/>
    <property type="match status" value="2"/>
</dbReference>
<comment type="subcellular location">
    <subcellularLocation>
        <location evidence="2 15">Cytoplasm</location>
    </subcellularLocation>
</comment>
<gene>
    <name evidence="15" type="primary">hisG</name>
    <name evidence="17" type="ORF">H8717_03655</name>
</gene>
<evidence type="ECO:0000256" key="1">
    <source>
        <dbReference type="ARBA" id="ARBA00000915"/>
    </source>
</evidence>
<keyword evidence="10 15" id="KW-0808">Transferase</keyword>